<dbReference type="InterPro" id="IPR004394">
    <property type="entry name" value="Iojap/RsfS/C7orf30"/>
</dbReference>
<name>A0A6J7IQ15_9ZZZZ</name>
<evidence type="ECO:0000313" key="4">
    <source>
        <dbReference type="EMBL" id="CAB4932364.1"/>
    </source>
</evidence>
<dbReference type="EMBL" id="CAFBOS010000340">
    <property type="protein sequence ID" value="CAB5028063.1"/>
    <property type="molecule type" value="Genomic_DNA"/>
</dbReference>
<dbReference type="Gene3D" id="3.30.460.10">
    <property type="entry name" value="Beta Polymerase, domain 2"/>
    <property type="match status" value="1"/>
</dbReference>
<dbReference type="EMBL" id="CAFABA010000278">
    <property type="protein sequence ID" value="CAB4836973.1"/>
    <property type="molecule type" value="Genomic_DNA"/>
</dbReference>
<organism evidence="4">
    <name type="scientific">freshwater metagenome</name>
    <dbReference type="NCBI Taxonomy" id="449393"/>
    <lineage>
        <taxon>unclassified sequences</taxon>
        <taxon>metagenomes</taxon>
        <taxon>ecological metagenomes</taxon>
    </lineage>
</organism>
<dbReference type="AlphaFoldDB" id="A0A6J7IQ15"/>
<dbReference type="EMBL" id="CAFBMH010000150">
    <property type="protein sequence ID" value="CAB4932364.1"/>
    <property type="molecule type" value="Genomic_DNA"/>
</dbReference>
<dbReference type="PANTHER" id="PTHR21043:SF0">
    <property type="entry name" value="MITOCHONDRIAL ASSEMBLY OF RIBOSOMAL LARGE SUBUNIT PROTEIN 1"/>
    <property type="match status" value="1"/>
</dbReference>
<evidence type="ECO:0000313" key="3">
    <source>
        <dbReference type="EMBL" id="CAB4836973.1"/>
    </source>
</evidence>
<proteinExistence type="inferred from homology"/>
<evidence type="ECO:0000256" key="1">
    <source>
        <dbReference type="ARBA" id="ARBA00010574"/>
    </source>
</evidence>
<reference evidence="4" key="1">
    <citation type="submission" date="2020-05" db="EMBL/GenBank/DDBJ databases">
        <authorList>
            <person name="Chiriac C."/>
            <person name="Salcher M."/>
            <person name="Ghai R."/>
            <person name="Kavagutti S V."/>
        </authorList>
    </citation>
    <scope>NUCLEOTIDE SEQUENCE</scope>
</reference>
<dbReference type="InterPro" id="IPR043519">
    <property type="entry name" value="NT_sf"/>
</dbReference>
<evidence type="ECO:0000313" key="2">
    <source>
        <dbReference type="EMBL" id="CAB4753453.1"/>
    </source>
</evidence>
<dbReference type="GO" id="GO:0090071">
    <property type="term" value="P:negative regulation of ribosome biogenesis"/>
    <property type="evidence" value="ECO:0007669"/>
    <property type="project" value="TreeGrafter"/>
</dbReference>
<comment type="similarity">
    <text evidence="1">Belongs to the Iojap/RsfS family.</text>
</comment>
<dbReference type="NCBIfam" id="TIGR00090">
    <property type="entry name" value="rsfS_iojap_ybeB"/>
    <property type="match status" value="1"/>
</dbReference>
<protein>
    <submittedName>
        <fullName evidence="4">Unannotated protein</fullName>
    </submittedName>
</protein>
<accession>A0A6J7IQ15</accession>
<dbReference type="GO" id="GO:0017148">
    <property type="term" value="P:negative regulation of translation"/>
    <property type="evidence" value="ECO:0007669"/>
    <property type="project" value="TreeGrafter"/>
</dbReference>
<dbReference type="GO" id="GO:0043023">
    <property type="term" value="F:ribosomal large subunit binding"/>
    <property type="evidence" value="ECO:0007669"/>
    <property type="project" value="TreeGrafter"/>
</dbReference>
<sequence length="92" mass="10394">MFDVGPILAVTDHFVITSGENVRQVKAIVDDIEEKVAAEGGPRPLRVEGLDSLEWVLLDYGPFVVHVFNADQRAFYKLDRLWADCEKVPIRP</sequence>
<dbReference type="Pfam" id="PF02410">
    <property type="entry name" value="RsfS"/>
    <property type="match status" value="1"/>
</dbReference>
<dbReference type="SUPFAM" id="SSF81301">
    <property type="entry name" value="Nucleotidyltransferase"/>
    <property type="match status" value="1"/>
</dbReference>
<dbReference type="PANTHER" id="PTHR21043">
    <property type="entry name" value="IOJAP SUPERFAMILY ORTHOLOG"/>
    <property type="match status" value="1"/>
</dbReference>
<gene>
    <name evidence="2" type="ORF">UFOPK2754_01939</name>
    <name evidence="3" type="ORF">UFOPK3139_03421</name>
    <name evidence="4" type="ORF">UFOPK3543_02735</name>
    <name evidence="5" type="ORF">UFOPK3967_03210</name>
</gene>
<dbReference type="EMBL" id="CAEZYR010000073">
    <property type="protein sequence ID" value="CAB4753453.1"/>
    <property type="molecule type" value="Genomic_DNA"/>
</dbReference>
<evidence type="ECO:0000313" key="5">
    <source>
        <dbReference type="EMBL" id="CAB5028063.1"/>
    </source>
</evidence>